<dbReference type="KEGG" id="nmes:H9L09_07955"/>
<evidence type="ECO:0000313" key="3">
    <source>
        <dbReference type="Proteomes" id="UP000515947"/>
    </source>
</evidence>
<name>A0A7G9RF88_9ACTN</name>
<proteinExistence type="predicted"/>
<evidence type="ECO:0000259" key="1">
    <source>
        <dbReference type="Pfam" id="PF13338"/>
    </source>
</evidence>
<organism evidence="2 3">
    <name type="scientific">Nocardioides mesophilus</name>
    <dbReference type="NCBI Taxonomy" id="433659"/>
    <lineage>
        <taxon>Bacteria</taxon>
        <taxon>Bacillati</taxon>
        <taxon>Actinomycetota</taxon>
        <taxon>Actinomycetes</taxon>
        <taxon>Propionibacteriales</taxon>
        <taxon>Nocardioidaceae</taxon>
        <taxon>Nocardioides</taxon>
    </lineage>
</organism>
<dbReference type="Proteomes" id="UP000515947">
    <property type="component" value="Chromosome"/>
</dbReference>
<evidence type="ECO:0000313" key="2">
    <source>
        <dbReference type="EMBL" id="QNN54263.1"/>
    </source>
</evidence>
<dbReference type="RefSeq" id="WP_187580103.1">
    <property type="nucleotide sequence ID" value="NZ_CP060713.1"/>
</dbReference>
<dbReference type="AlphaFoldDB" id="A0A7G9RF88"/>
<dbReference type="EMBL" id="CP060713">
    <property type="protein sequence ID" value="QNN54263.1"/>
    <property type="molecule type" value="Genomic_DNA"/>
</dbReference>
<accession>A0A7G9RF88</accession>
<reference evidence="2 3" key="1">
    <citation type="submission" date="2020-08" db="EMBL/GenBank/DDBJ databases">
        <title>Genome sequence of Nocardioides mesophilus KACC 16243T.</title>
        <authorList>
            <person name="Hyun D.-W."/>
            <person name="Bae J.-W."/>
        </authorList>
    </citation>
    <scope>NUCLEOTIDE SEQUENCE [LARGE SCALE GENOMIC DNA]</scope>
    <source>
        <strain evidence="2 3">KACC 16243</strain>
    </source>
</reference>
<gene>
    <name evidence="2" type="ORF">H9L09_07955</name>
</gene>
<feature type="domain" description="AbiEi antitoxin N-terminal" evidence="1">
    <location>
        <begin position="24"/>
        <end position="58"/>
    </location>
</feature>
<keyword evidence="3" id="KW-1185">Reference proteome</keyword>
<sequence>MAQPSLFTDGPLLGADFPLPLDRPFTTRQAADLGVSRSVLSRLHRTGYVRRLLKGVFVAAQVPDTLTLRVQALQLVVPAGTVIVDWTAVWLYTGCLPFGHHLEVPPVSVFRLPGRGRLRNGLCVSGERDLRPGDVTMVDDLTVTTPLRTAWDVGRLSHRDLAMAGLDCLLRTAYFGKDELTGGVERFGKRRGVVQLRELAPKADGRAESTGESVLRLRWLDMSSLPPPRPQVPILDDSGRELYRLDLGVEEIRFAAEYDGEEFHTSDADRAHDRARREWIEQHRGWIIEPVRRENVFGLHRDVESILSEGIARARRKLGSSGRG</sequence>
<dbReference type="Pfam" id="PF13338">
    <property type="entry name" value="AbiEi_4"/>
    <property type="match status" value="1"/>
</dbReference>
<dbReference type="InterPro" id="IPR025159">
    <property type="entry name" value="AbiEi_N"/>
</dbReference>
<protein>
    <submittedName>
        <fullName evidence="2">Type IV toxin-antitoxin system AbiEi family antitoxin domain-containing protein</fullName>
    </submittedName>
</protein>